<dbReference type="InterPro" id="IPR015943">
    <property type="entry name" value="WD40/YVTN_repeat-like_dom_sf"/>
</dbReference>
<dbReference type="InterPro" id="IPR019405">
    <property type="entry name" value="Lactonase_7-beta_prop"/>
</dbReference>
<dbReference type="OrthoDB" id="9972196at2759"/>
<feature type="domain" description="Xylanolytic transcriptional activator regulatory" evidence="3">
    <location>
        <begin position="49"/>
        <end position="186"/>
    </location>
</feature>
<comment type="similarity">
    <text evidence="1">Belongs to the cycloisomerase 2 family.</text>
</comment>
<dbReference type="GO" id="GO:0006351">
    <property type="term" value="P:DNA-templated transcription"/>
    <property type="evidence" value="ECO:0007669"/>
    <property type="project" value="InterPro"/>
</dbReference>
<evidence type="ECO:0000259" key="3">
    <source>
        <dbReference type="Pfam" id="PF04082"/>
    </source>
</evidence>
<evidence type="ECO:0000313" key="5">
    <source>
        <dbReference type="Proteomes" id="UP000654922"/>
    </source>
</evidence>
<evidence type="ECO:0000313" key="4">
    <source>
        <dbReference type="EMBL" id="KAF7157468.1"/>
    </source>
</evidence>
<dbReference type="CDD" id="cd12148">
    <property type="entry name" value="fungal_TF_MHR"/>
    <property type="match status" value="1"/>
</dbReference>
<sequence>MKSINFKKRLIRQNAHLQLLVARFIMIIRKALIPRPIFSWDMNHLIVGRPTKFLENFAFPRLRSSEALYRRCPLLFWAICAVPAPPAIRSQLEAQLKGLISDVLLEPPGSVEIVQALLILCMWPPSFSWNRHDPSLLYSGIAIHMGLQLGLHRPTLAREFCLDDDHLQAEPDSETKKTTWLACYIVSQMQVARSGLPLPFPEDSILITAFDDPKVSPDLSLLCHIYRLLGQSAKIIGTNGPSSSGLVDPITRVNMVMMFRLQFCTLWERLLPYKCNRLELSFLGARLQLWSFVLHDDIQLSAEVFDIVNEAEQDAMRLLQISCETNLSLVPFYVRRSICYAALMLVKLLRYPCIRSAHETIWDQIELARVSLSSSIGPRDGDVNQGIDRLLQAAPYLEMQSQGVLTLSFNPSQSVDDSIRILATNTDAGYSPGWITQYKENFYSVSRTQYPTLSSIDGGVFAFHKREGNARHSDLDLLNSVSSGGQGAVYVDVSRDGRTISIANIDGSTVSIHPRGEDGTIKDASHVFHYTLDYPGPGTNGSQIQSNPHEAIFDPSGEFLFVADRGADRLYIYQVADPFNVTIIQTLHLEPGTGPRHMTFRTFNETRTYMYLVSELDNSVRVFTLDGVRNDEGLEFGAGGPRNLTIHLAQRISTLGANLGRTAPNNRNLASEIALSNDGRFAYAANRNTVNLDSDTVAIYSVHPLLEDDRNHLTYLGYNITYGKTPRHFSLSNDPQSRFGAFGNEVTNNLVILERDVQSGFFTSIKGNLSVGKLDLTTNSGPTAVIWSSSDYMDHMF</sequence>
<dbReference type="Gene3D" id="2.130.10.10">
    <property type="entry name" value="YVTN repeat-like/Quinoprotein amine dehydrogenase"/>
    <property type="match status" value="1"/>
</dbReference>
<dbReference type="InterPro" id="IPR050282">
    <property type="entry name" value="Cycloisomerase_2"/>
</dbReference>
<dbReference type="Pfam" id="PF04082">
    <property type="entry name" value="Fungal_trans"/>
    <property type="match status" value="1"/>
</dbReference>
<dbReference type="GO" id="GO:0003677">
    <property type="term" value="F:DNA binding"/>
    <property type="evidence" value="ECO:0007669"/>
    <property type="project" value="InterPro"/>
</dbReference>
<dbReference type="Proteomes" id="UP000654922">
    <property type="component" value="Unassembled WGS sequence"/>
</dbReference>
<proteinExistence type="inferred from homology"/>
<evidence type="ECO:0000256" key="2">
    <source>
        <dbReference type="ARBA" id="ARBA00023242"/>
    </source>
</evidence>
<dbReference type="EMBL" id="JACBAE010001392">
    <property type="protein sequence ID" value="KAF7157468.1"/>
    <property type="molecule type" value="Genomic_DNA"/>
</dbReference>
<reference evidence="4" key="1">
    <citation type="submission" date="2020-06" db="EMBL/GenBank/DDBJ databases">
        <title>Draft genome sequences of strains closely related to Aspergillus parafelis and Aspergillus hiratsukae.</title>
        <authorList>
            <person name="Dos Santos R.A.C."/>
            <person name="Rivero-Menendez O."/>
            <person name="Steenwyk J.L."/>
            <person name="Mead M.E."/>
            <person name="Goldman G.H."/>
            <person name="Alastruey-Izquierdo A."/>
            <person name="Rokas A."/>
        </authorList>
    </citation>
    <scope>NUCLEOTIDE SEQUENCE</scope>
    <source>
        <strain evidence="4">CNM-CM5623</strain>
    </source>
</reference>
<dbReference type="GO" id="GO:0017057">
    <property type="term" value="F:6-phosphogluconolactonase activity"/>
    <property type="evidence" value="ECO:0007669"/>
    <property type="project" value="TreeGrafter"/>
</dbReference>
<accession>A0A8H6UJT3</accession>
<gene>
    <name evidence="4" type="ORF">CNMCM5623_001729</name>
</gene>
<dbReference type="InterPro" id="IPR011045">
    <property type="entry name" value="N2O_reductase_N"/>
</dbReference>
<evidence type="ECO:0000256" key="1">
    <source>
        <dbReference type="ARBA" id="ARBA00005564"/>
    </source>
</evidence>
<name>A0A8H6UJT3_9EURO</name>
<dbReference type="PANTHER" id="PTHR30344">
    <property type="entry name" value="6-PHOSPHOGLUCONOLACTONASE-RELATED"/>
    <property type="match status" value="1"/>
</dbReference>
<dbReference type="PANTHER" id="PTHR30344:SF1">
    <property type="entry name" value="6-PHOSPHOGLUCONOLACTONASE"/>
    <property type="match status" value="1"/>
</dbReference>
<dbReference type="GO" id="GO:0008270">
    <property type="term" value="F:zinc ion binding"/>
    <property type="evidence" value="ECO:0007669"/>
    <property type="project" value="InterPro"/>
</dbReference>
<dbReference type="Pfam" id="PF10282">
    <property type="entry name" value="Lactonase"/>
    <property type="match status" value="1"/>
</dbReference>
<comment type="caution">
    <text evidence="4">The sequence shown here is derived from an EMBL/GenBank/DDBJ whole genome shotgun (WGS) entry which is preliminary data.</text>
</comment>
<dbReference type="SUPFAM" id="SSF50974">
    <property type="entry name" value="Nitrous oxide reductase, N-terminal domain"/>
    <property type="match status" value="1"/>
</dbReference>
<organism evidence="4 5">
    <name type="scientific">Aspergillus felis</name>
    <dbReference type="NCBI Taxonomy" id="1287682"/>
    <lineage>
        <taxon>Eukaryota</taxon>
        <taxon>Fungi</taxon>
        <taxon>Dikarya</taxon>
        <taxon>Ascomycota</taxon>
        <taxon>Pezizomycotina</taxon>
        <taxon>Eurotiomycetes</taxon>
        <taxon>Eurotiomycetidae</taxon>
        <taxon>Eurotiales</taxon>
        <taxon>Aspergillaceae</taxon>
        <taxon>Aspergillus</taxon>
        <taxon>Aspergillus subgen. Fumigati</taxon>
    </lineage>
</organism>
<protein>
    <recommendedName>
        <fullName evidence="3">Xylanolytic transcriptional activator regulatory domain-containing protein</fullName>
    </recommendedName>
</protein>
<keyword evidence="2" id="KW-0539">Nucleus</keyword>
<dbReference type="InterPro" id="IPR007219">
    <property type="entry name" value="XnlR_reg_dom"/>
</dbReference>
<dbReference type="AlphaFoldDB" id="A0A8H6UJT3"/>